<organism evidence="1 2">
    <name type="scientific">Sphingomonas aerolata</name>
    <dbReference type="NCBI Taxonomy" id="185951"/>
    <lineage>
        <taxon>Bacteria</taxon>
        <taxon>Pseudomonadati</taxon>
        <taxon>Pseudomonadota</taxon>
        <taxon>Alphaproteobacteria</taxon>
        <taxon>Sphingomonadales</taxon>
        <taxon>Sphingomonadaceae</taxon>
        <taxon>Sphingomonas</taxon>
    </lineage>
</organism>
<evidence type="ECO:0008006" key="3">
    <source>
        <dbReference type="Google" id="ProtNLM"/>
    </source>
</evidence>
<evidence type="ECO:0000313" key="2">
    <source>
        <dbReference type="Proteomes" id="UP000240996"/>
    </source>
</evidence>
<gene>
    <name evidence="1" type="ORF">C8J24_1401</name>
</gene>
<dbReference type="Proteomes" id="UP000240996">
    <property type="component" value="Unassembled WGS sequence"/>
</dbReference>
<dbReference type="Gene3D" id="3.40.50.150">
    <property type="entry name" value="Vaccinia Virus protein VP39"/>
    <property type="match status" value="1"/>
</dbReference>
<dbReference type="SUPFAM" id="SSF53335">
    <property type="entry name" value="S-adenosyl-L-methionine-dependent methyltransferases"/>
    <property type="match status" value="1"/>
</dbReference>
<accession>A0A2T4YW40</accession>
<evidence type="ECO:0000313" key="1">
    <source>
        <dbReference type="EMBL" id="PTM47993.1"/>
    </source>
</evidence>
<dbReference type="RefSeq" id="WP_146163648.1">
    <property type="nucleotide sequence ID" value="NZ_PZZN01000001.1"/>
</dbReference>
<dbReference type="EMBL" id="PZZN01000001">
    <property type="protein sequence ID" value="PTM47993.1"/>
    <property type="molecule type" value="Genomic_DNA"/>
</dbReference>
<comment type="caution">
    <text evidence="1">The sequence shown here is derived from an EMBL/GenBank/DDBJ whole genome shotgun (WGS) entry which is preliminary data.</text>
</comment>
<dbReference type="InterPro" id="IPR029063">
    <property type="entry name" value="SAM-dependent_MTases_sf"/>
</dbReference>
<proteinExistence type="predicted"/>
<reference evidence="1 2" key="1">
    <citation type="submission" date="2018-04" db="EMBL/GenBank/DDBJ databases">
        <title>Genomic Encyclopedia of Type Strains, Phase III (KMG-III): the genomes of soil and plant-associated and newly described type strains.</title>
        <authorList>
            <person name="Whitman W."/>
        </authorList>
    </citation>
    <scope>NUCLEOTIDE SEQUENCE [LARGE SCALE GENOMIC DNA]</scope>
    <source>
        <strain evidence="1 2">NW12</strain>
    </source>
</reference>
<dbReference type="AlphaFoldDB" id="A0A2T4YW40"/>
<protein>
    <recommendedName>
        <fullName evidence="3">Methyltransferase family protein</fullName>
    </recommendedName>
</protein>
<keyword evidence="2" id="KW-1185">Reference proteome</keyword>
<sequence length="316" mass="34889">MGIEVQSVRLLILAQQHLGVDFSNTLTIGRQEIMASAAQVERVFRSAGTPVSGSVARDLSGEAGRISDPLFRHLGAVEIDAMDVSDFEGASVIHDLNTDLPDGLAEQFSTVFDGGTLEHVFNVPTALASYMRMPKVGGHLVLALPANNEMGHGFYQFSPELFFRTLSIANGYNVEAMFLAPLFSNAKWLAVKDPALVGARVGFNSSQCYEYLFIVAKKIKSVPLFQTTPQQSDYSTEWTRVAAGEQRWSRPGVLSAKQRITRLVRPFIPRLLQQWRAERALGKRPRELENFVQFNPAAPEMATVRALYTTVPVISS</sequence>
<name>A0A2T4YW40_9SPHN</name>